<dbReference type="GO" id="GO:0042151">
    <property type="term" value="C:nematocyst"/>
    <property type="evidence" value="ECO:0007669"/>
    <property type="project" value="UniProtKB-SubCell"/>
</dbReference>
<dbReference type="GO" id="GO:0046930">
    <property type="term" value="C:pore complex"/>
    <property type="evidence" value="ECO:0007669"/>
    <property type="project" value="InterPro"/>
</dbReference>
<keyword evidence="5" id="KW-0800">Toxin</keyword>
<keyword evidence="8" id="KW-1053">Target membrane</keyword>
<evidence type="ECO:0000256" key="8">
    <source>
        <dbReference type="ARBA" id="ARBA00023298"/>
    </source>
</evidence>
<comment type="caution">
    <text evidence="10">The sequence shown here is derived from an EMBL/GenBank/DDBJ whole genome shotgun (WGS) entry which is preliminary data.</text>
</comment>
<accession>A0A7D9ICF8</accession>
<reference evidence="10" key="1">
    <citation type="submission" date="2020-04" db="EMBL/GenBank/DDBJ databases">
        <authorList>
            <person name="Alioto T."/>
            <person name="Alioto T."/>
            <person name="Gomez Garrido J."/>
        </authorList>
    </citation>
    <scope>NUCLEOTIDE SEQUENCE</scope>
    <source>
        <strain evidence="10">A484AB</strain>
    </source>
</reference>
<dbReference type="Proteomes" id="UP001152795">
    <property type="component" value="Unassembled WGS sequence"/>
</dbReference>
<dbReference type="GO" id="GO:0044218">
    <property type="term" value="C:other organism cell membrane"/>
    <property type="evidence" value="ECO:0007669"/>
    <property type="project" value="UniProtKB-KW"/>
</dbReference>
<keyword evidence="6" id="KW-0204">Cytolysis</keyword>
<comment type="subcellular location">
    <subcellularLocation>
        <location evidence="2">Nematocyst</location>
    </subcellularLocation>
    <subcellularLocation>
        <location evidence="1">Target cell membrane</location>
    </subcellularLocation>
</comment>
<evidence type="ECO:0000256" key="9">
    <source>
        <dbReference type="ARBA" id="ARBA00023331"/>
    </source>
</evidence>
<evidence type="ECO:0000256" key="2">
    <source>
        <dbReference type="ARBA" id="ARBA00004532"/>
    </source>
</evidence>
<evidence type="ECO:0000256" key="7">
    <source>
        <dbReference type="ARBA" id="ARBA00023136"/>
    </source>
</evidence>
<evidence type="ECO:0000313" key="11">
    <source>
        <dbReference type="Proteomes" id="UP001152795"/>
    </source>
</evidence>
<keyword evidence="9" id="KW-0166">Nematocyst</keyword>
<dbReference type="Pfam" id="PF06369">
    <property type="entry name" value="Anemone_cytotox"/>
    <property type="match status" value="1"/>
</dbReference>
<dbReference type="InterPro" id="IPR009104">
    <property type="entry name" value="Anemon_actinoporin-like"/>
</dbReference>
<dbReference type="InterPro" id="IPR050677">
    <property type="entry name" value="Actinoporin_PFT"/>
</dbReference>
<sequence length="257" mass="27986">MASYKHGINLFHLILLAELFLAFSESKADGAKLSSQLEGKSPRRGPLGQLLGQDAPVAHIDNGILNGKEEDSHNPKKRIVAATAAVVSAGAVTISALIAAVNAIGNVQRKISIGITNDGRYQFEALNTYFFSGTSDQVLPNYVPPNKGVIYTARKTSGAATGAVGVISFYITNEDITLCVLFSVPYDYNLYSNWWNAKVYQGKKYANYNAYNDLYYSSSPFKGDNRYHSKSLGWHYTAKGVMSSSGTGYLQLSVKKQ</sequence>
<dbReference type="GO" id="GO:0051715">
    <property type="term" value="P:cytolysis in another organism"/>
    <property type="evidence" value="ECO:0007669"/>
    <property type="project" value="InterPro"/>
</dbReference>
<name>A0A7D9ICF8_PARCT</name>
<dbReference type="GO" id="GO:0090729">
    <property type="term" value="F:toxin activity"/>
    <property type="evidence" value="ECO:0007669"/>
    <property type="project" value="UniProtKB-KW"/>
</dbReference>
<evidence type="ECO:0000256" key="6">
    <source>
        <dbReference type="ARBA" id="ARBA00022852"/>
    </source>
</evidence>
<keyword evidence="7" id="KW-0472">Membrane</keyword>
<keyword evidence="11" id="KW-1185">Reference proteome</keyword>
<keyword evidence="4" id="KW-1052">Target cell membrane</keyword>
<dbReference type="GO" id="GO:0006812">
    <property type="term" value="P:monoatomic cation transport"/>
    <property type="evidence" value="ECO:0007669"/>
    <property type="project" value="InterPro"/>
</dbReference>
<comment type="similarity">
    <text evidence="3">Belongs to the actinoporin family. Sea anemone subfamily.</text>
</comment>
<proteinExistence type="inferred from homology"/>
<dbReference type="OrthoDB" id="6132998at2759"/>
<evidence type="ECO:0000313" key="10">
    <source>
        <dbReference type="EMBL" id="CAB4006201.1"/>
    </source>
</evidence>
<dbReference type="PANTHER" id="PTHR40388">
    <property type="entry name" value="BRYOPORIN"/>
    <property type="match status" value="1"/>
</dbReference>
<evidence type="ECO:0000256" key="3">
    <source>
        <dbReference type="ARBA" id="ARBA00008399"/>
    </source>
</evidence>
<gene>
    <name evidence="10" type="ORF">PACLA_8A029291</name>
</gene>
<evidence type="ECO:0000256" key="5">
    <source>
        <dbReference type="ARBA" id="ARBA00022656"/>
    </source>
</evidence>
<dbReference type="PANTHER" id="PTHR40388:SF1">
    <property type="entry name" value="BRYOPORIN"/>
    <property type="match status" value="1"/>
</dbReference>
<evidence type="ECO:0000256" key="4">
    <source>
        <dbReference type="ARBA" id="ARBA00022537"/>
    </source>
</evidence>
<organism evidence="10 11">
    <name type="scientific">Paramuricea clavata</name>
    <name type="common">Red gorgonian</name>
    <name type="synonym">Violescent sea-whip</name>
    <dbReference type="NCBI Taxonomy" id="317549"/>
    <lineage>
        <taxon>Eukaryota</taxon>
        <taxon>Metazoa</taxon>
        <taxon>Cnidaria</taxon>
        <taxon>Anthozoa</taxon>
        <taxon>Octocorallia</taxon>
        <taxon>Malacalcyonacea</taxon>
        <taxon>Plexauridae</taxon>
        <taxon>Paramuricea</taxon>
    </lineage>
</organism>
<dbReference type="AlphaFoldDB" id="A0A7D9ICF8"/>
<dbReference type="GO" id="GO:0046931">
    <property type="term" value="P:pore complex assembly"/>
    <property type="evidence" value="ECO:0007669"/>
    <property type="project" value="InterPro"/>
</dbReference>
<evidence type="ECO:0000256" key="1">
    <source>
        <dbReference type="ARBA" id="ARBA00004175"/>
    </source>
</evidence>
<dbReference type="GO" id="GO:0015267">
    <property type="term" value="F:channel activity"/>
    <property type="evidence" value="ECO:0007669"/>
    <property type="project" value="InterPro"/>
</dbReference>
<dbReference type="SUPFAM" id="SSF63724">
    <property type="entry name" value="Cytolysin/lectin"/>
    <property type="match status" value="1"/>
</dbReference>
<protein>
    <submittedName>
        <fullName evidence="10">Actinoporin, partial</fullName>
    </submittedName>
</protein>
<dbReference type="Gene3D" id="2.60.270.20">
    <property type="entry name" value="Cytolysin/lectin"/>
    <property type="match status" value="1"/>
</dbReference>
<dbReference type="InterPro" id="IPR015926">
    <property type="entry name" value="Cytolysin/lectin"/>
</dbReference>
<dbReference type="EMBL" id="CACRXK020005441">
    <property type="protein sequence ID" value="CAB4006201.1"/>
    <property type="molecule type" value="Genomic_DNA"/>
</dbReference>